<evidence type="ECO:0000256" key="2">
    <source>
        <dbReference type="SAM" id="MobiDB-lite"/>
    </source>
</evidence>
<sequence>MTNYHFMYKNVEGASTQQDDVQRKLGNLPRKPPVFKPPSFKPAEDEDSKHKDKAWIDDTTEEQLQDDPDLDDDRFLQEYMYHFLSSDSPNYANKRLGELRQAAKVQRYGSVVPISGSDFVREIAKDVEDVKSAPVMESLRPCKDVELSPSKDVEPRPFMDIDSQKKIVALKNENSELSKKLDVALGKIEAPNDDQKNETKEFYQQVEDDSLAANTILVLTTTNPAWQLDPLVRPTIASQDHPIIATEEGATGLTVEEGANVVLARGDTGATTNLDDLVI</sequence>
<accession>A0A4S4DVE9</accession>
<evidence type="ECO:0000313" key="4">
    <source>
        <dbReference type="Proteomes" id="UP000306102"/>
    </source>
</evidence>
<feature type="compositionally biased region" description="Pro residues" evidence="2">
    <location>
        <begin position="30"/>
        <end position="40"/>
    </location>
</feature>
<dbReference type="GO" id="GO:0005737">
    <property type="term" value="C:cytoplasm"/>
    <property type="evidence" value="ECO:0007669"/>
    <property type="project" value="TreeGrafter"/>
</dbReference>
<dbReference type="STRING" id="542762.A0A4S4DVE9"/>
<reference evidence="3 4" key="1">
    <citation type="journal article" date="2018" name="Proc. Natl. Acad. Sci. U.S.A.">
        <title>Draft genome sequence of Camellia sinensis var. sinensis provides insights into the evolution of the tea genome and tea quality.</title>
        <authorList>
            <person name="Wei C."/>
            <person name="Yang H."/>
            <person name="Wang S."/>
            <person name="Zhao J."/>
            <person name="Liu C."/>
            <person name="Gao L."/>
            <person name="Xia E."/>
            <person name="Lu Y."/>
            <person name="Tai Y."/>
            <person name="She G."/>
            <person name="Sun J."/>
            <person name="Cao H."/>
            <person name="Tong W."/>
            <person name="Gao Q."/>
            <person name="Li Y."/>
            <person name="Deng W."/>
            <person name="Jiang X."/>
            <person name="Wang W."/>
            <person name="Chen Q."/>
            <person name="Zhang S."/>
            <person name="Li H."/>
            <person name="Wu J."/>
            <person name="Wang P."/>
            <person name="Li P."/>
            <person name="Shi C."/>
            <person name="Zheng F."/>
            <person name="Jian J."/>
            <person name="Huang B."/>
            <person name="Shan D."/>
            <person name="Shi M."/>
            <person name="Fang C."/>
            <person name="Yue Y."/>
            <person name="Li F."/>
            <person name="Li D."/>
            <person name="Wei S."/>
            <person name="Han B."/>
            <person name="Jiang C."/>
            <person name="Yin Y."/>
            <person name="Xia T."/>
            <person name="Zhang Z."/>
            <person name="Bennetzen J.L."/>
            <person name="Zhao S."/>
            <person name="Wan X."/>
        </authorList>
    </citation>
    <scope>NUCLEOTIDE SEQUENCE [LARGE SCALE GENOMIC DNA]</scope>
    <source>
        <strain evidence="4">cv. Shuchazao</strain>
        <tissue evidence="3">Leaf</tissue>
    </source>
</reference>
<feature type="compositionally biased region" description="Acidic residues" evidence="2">
    <location>
        <begin position="58"/>
        <end position="71"/>
    </location>
</feature>
<feature type="compositionally biased region" description="Basic and acidic residues" evidence="2">
    <location>
        <begin position="47"/>
        <end position="56"/>
    </location>
</feature>
<feature type="region of interest" description="Disordered" evidence="2">
    <location>
        <begin position="9"/>
        <end position="71"/>
    </location>
</feature>
<keyword evidence="4" id="KW-1185">Reference proteome</keyword>
<dbReference type="PANTHER" id="PTHR45809:SF3">
    <property type="entry name" value="VIRAL IAP-ASSOCIATED FACTOR HOMOLOG"/>
    <property type="match status" value="1"/>
</dbReference>
<dbReference type="AlphaFoldDB" id="A0A4S4DVE9"/>
<dbReference type="Proteomes" id="UP000306102">
    <property type="component" value="Unassembled WGS sequence"/>
</dbReference>
<dbReference type="PANTHER" id="PTHR45809">
    <property type="entry name" value="VIRAL IAP-ASSOCIATED FACTOR HOMOLOG"/>
    <property type="match status" value="1"/>
</dbReference>
<evidence type="ECO:0000256" key="1">
    <source>
        <dbReference type="ARBA" id="ARBA00009686"/>
    </source>
</evidence>
<comment type="similarity">
    <text evidence="1">Belongs to the phosducin family.</text>
</comment>
<organism evidence="3 4">
    <name type="scientific">Camellia sinensis var. sinensis</name>
    <name type="common">China tea</name>
    <dbReference type="NCBI Taxonomy" id="542762"/>
    <lineage>
        <taxon>Eukaryota</taxon>
        <taxon>Viridiplantae</taxon>
        <taxon>Streptophyta</taxon>
        <taxon>Embryophyta</taxon>
        <taxon>Tracheophyta</taxon>
        <taxon>Spermatophyta</taxon>
        <taxon>Magnoliopsida</taxon>
        <taxon>eudicotyledons</taxon>
        <taxon>Gunneridae</taxon>
        <taxon>Pentapetalae</taxon>
        <taxon>asterids</taxon>
        <taxon>Ericales</taxon>
        <taxon>Theaceae</taxon>
        <taxon>Camellia</taxon>
    </lineage>
</organism>
<dbReference type="GO" id="GO:0006457">
    <property type="term" value="P:protein folding"/>
    <property type="evidence" value="ECO:0007669"/>
    <property type="project" value="TreeGrafter"/>
</dbReference>
<name>A0A4S4DVE9_CAMSN</name>
<protein>
    <submittedName>
        <fullName evidence="3">Uncharacterized protein</fullName>
    </submittedName>
</protein>
<evidence type="ECO:0000313" key="3">
    <source>
        <dbReference type="EMBL" id="THG06546.1"/>
    </source>
</evidence>
<proteinExistence type="inferred from homology"/>
<comment type="caution">
    <text evidence="3">The sequence shown here is derived from an EMBL/GenBank/DDBJ whole genome shotgun (WGS) entry which is preliminary data.</text>
</comment>
<dbReference type="EMBL" id="SDRB02010414">
    <property type="protein sequence ID" value="THG06546.1"/>
    <property type="molecule type" value="Genomic_DNA"/>
</dbReference>
<gene>
    <name evidence="3" type="ORF">TEA_009594</name>
</gene>
<dbReference type="InterPro" id="IPR051498">
    <property type="entry name" value="Phosducin-like_chap/apop_reg"/>
</dbReference>